<evidence type="ECO:0000256" key="1">
    <source>
        <dbReference type="ARBA" id="ARBA00004196"/>
    </source>
</evidence>
<name>A0A7C2BKW1_9CREN</name>
<dbReference type="InterPro" id="IPR006127">
    <property type="entry name" value="ZnuA-like"/>
</dbReference>
<keyword evidence="4" id="KW-0732">Signal</keyword>
<dbReference type="SUPFAM" id="SSF53807">
    <property type="entry name" value="Helical backbone' metal receptor"/>
    <property type="match status" value="1"/>
</dbReference>
<reference evidence="5" key="1">
    <citation type="journal article" date="2020" name="mSystems">
        <title>Genome- and Community-Level Interaction Insights into Carbon Utilization and Element Cycling Functions of Hydrothermarchaeota in Hydrothermal Sediment.</title>
        <authorList>
            <person name="Zhou Z."/>
            <person name="Liu Y."/>
            <person name="Xu W."/>
            <person name="Pan J."/>
            <person name="Luo Z.H."/>
            <person name="Li M."/>
        </authorList>
    </citation>
    <scope>NUCLEOTIDE SEQUENCE [LARGE SCALE GENOMIC DNA]</scope>
    <source>
        <strain evidence="5">SpSt-23</strain>
    </source>
</reference>
<dbReference type="GO" id="GO:0030001">
    <property type="term" value="P:metal ion transport"/>
    <property type="evidence" value="ECO:0007669"/>
    <property type="project" value="InterPro"/>
</dbReference>
<gene>
    <name evidence="5" type="ORF">ENP55_04470</name>
</gene>
<dbReference type="Pfam" id="PF01297">
    <property type="entry name" value="ZnuA"/>
    <property type="match status" value="1"/>
</dbReference>
<evidence type="ECO:0000256" key="2">
    <source>
        <dbReference type="ARBA" id="ARBA00022448"/>
    </source>
</evidence>
<dbReference type="AlphaFoldDB" id="A0A7C2BKW1"/>
<dbReference type="InterPro" id="IPR050492">
    <property type="entry name" value="Bact_metal-bind_prot9"/>
</dbReference>
<evidence type="ECO:0000256" key="4">
    <source>
        <dbReference type="ARBA" id="ARBA00022729"/>
    </source>
</evidence>
<evidence type="ECO:0000256" key="3">
    <source>
        <dbReference type="ARBA" id="ARBA00022723"/>
    </source>
</evidence>
<comment type="caution">
    <text evidence="5">The sequence shown here is derived from an EMBL/GenBank/DDBJ whole genome shotgun (WGS) entry which is preliminary data.</text>
</comment>
<comment type="subcellular location">
    <subcellularLocation>
        <location evidence="1">Cell envelope</location>
    </subcellularLocation>
</comment>
<dbReference type="PANTHER" id="PTHR42953:SF1">
    <property type="entry name" value="METAL-BINDING PROTEIN HI_0362-RELATED"/>
    <property type="match status" value="1"/>
</dbReference>
<proteinExistence type="predicted"/>
<keyword evidence="3" id="KW-0479">Metal-binding</keyword>
<sequence>MKKALMILLILGLISFPQYHSETQGLTIIATFSSLVPDISLITCPGDIVKGLIPAGVDPHEYMLTPDDVGFLKKAAVIVSTAHTHAEEQIKELVSTGELSGRLIEIPSIEGMRLLKNPNTGQPNYHAILYDPNNYLLFTYKLATLFSELNPSMRECYTSRYLALHDYVLSSILVHRGKFETMAVADIPLSQYAVEWLGVKVVKLVKSEHDVEASSGDLLEVERLMKERVVGLAVVTYPPTKASEYLEEQASLYGVPIMRIESPLTNDSFISRLSKIVSQNITLLETKSTFETEEGWSSASVATLSGITGVIGFAIGFSIRKSPPRVRGK</sequence>
<accession>A0A7C2BKW1</accession>
<keyword evidence="2" id="KW-0813">Transport</keyword>
<dbReference type="PANTHER" id="PTHR42953">
    <property type="entry name" value="HIGH-AFFINITY ZINC UPTAKE SYSTEM PROTEIN ZNUA-RELATED"/>
    <property type="match status" value="1"/>
</dbReference>
<dbReference type="Gene3D" id="3.40.50.1980">
    <property type="entry name" value="Nitrogenase molybdenum iron protein domain"/>
    <property type="match status" value="1"/>
</dbReference>
<dbReference type="GO" id="GO:0046872">
    <property type="term" value="F:metal ion binding"/>
    <property type="evidence" value="ECO:0007669"/>
    <property type="project" value="UniProtKB-KW"/>
</dbReference>
<organism evidence="5">
    <name type="scientific">Thermosphaera aggregans</name>
    <dbReference type="NCBI Taxonomy" id="54254"/>
    <lineage>
        <taxon>Archaea</taxon>
        <taxon>Thermoproteota</taxon>
        <taxon>Thermoprotei</taxon>
        <taxon>Desulfurococcales</taxon>
        <taxon>Desulfurococcaceae</taxon>
        <taxon>Thermosphaera</taxon>
    </lineage>
</organism>
<evidence type="ECO:0000313" key="5">
    <source>
        <dbReference type="EMBL" id="HEF87534.1"/>
    </source>
</evidence>
<protein>
    <submittedName>
        <fullName evidence="5">ABC transporter substrate-binding protein</fullName>
    </submittedName>
</protein>
<dbReference type="EMBL" id="DSJT01000023">
    <property type="protein sequence ID" value="HEF87534.1"/>
    <property type="molecule type" value="Genomic_DNA"/>
</dbReference>